<dbReference type="GO" id="GO:0048499">
    <property type="term" value="P:synaptic vesicle membrane organization"/>
    <property type="evidence" value="ECO:0007669"/>
    <property type="project" value="TreeGrafter"/>
</dbReference>
<dbReference type="GO" id="GO:0030123">
    <property type="term" value="C:AP-3 adaptor complex"/>
    <property type="evidence" value="ECO:0007669"/>
    <property type="project" value="InterPro"/>
</dbReference>
<dbReference type="InterPro" id="IPR016024">
    <property type="entry name" value="ARM-type_fold"/>
</dbReference>
<accession>A0A0B2VM26</accession>
<dbReference type="InterPro" id="IPR017105">
    <property type="entry name" value="AP3_complex_dsu"/>
</dbReference>
<dbReference type="FunFam" id="1.25.10.10:FF:000251">
    <property type="entry name" value="AP-3 complex subunit delta"/>
    <property type="match status" value="1"/>
</dbReference>
<dbReference type="InterPro" id="IPR058898">
    <property type="entry name" value="Mu_AP3"/>
</dbReference>
<comment type="subcellular location">
    <subcellularLocation>
        <location evidence="1">Endomembrane system</location>
    </subcellularLocation>
</comment>
<evidence type="ECO:0000259" key="9">
    <source>
        <dbReference type="SMART" id="SM01354"/>
    </source>
</evidence>
<feature type="region of interest" description="Disordered" evidence="8">
    <location>
        <begin position="807"/>
        <end position="873"/>
    </location>
</feature>
<evidence type="ECO:0000256" key="4">
    <source>
        <dbReference type="ARBA" id="ARBA00022448"/>
    </source>
</evidence>
<proteinExistence type="inferred from homology"/>
<feature type="compositionally biased region" description="Basic residues" evidence="8">
    <location>
        <begin position="814"/>
        <end position="828"/>
    </location>
</feature>
<dbReference type="GO" id="GO:0006896">
    <property type="term" value="P:Golgi to vacuole transport"/>
    <property type="evidence" value="ECO:0007669"/>
    <property type="project" value="TreeGrafter"/>
</dbReference>
<feature type="domain" description="AP-3 complex subunit delta" evidence="9">
    <location>
        <begin position="733"/>
        <end position="885"/>
    </location>
</feature>
<gene>
    <name evidence="10" type="primary">Ap3d1</name>
    <name evidence="10" type="ORF">Tcan_14824</name>
</gene>
<dbReference type="OMA" id="QMMGYDI"/>
<keyword evidence="5" id="KW-0677">Repeat</keyword>
<evidence type="ECO:0000256" key="2">
    <source>
        <dbReference type="ARBA" id="ARBA00006613"/>
    </source>
</evidence>
<comment type="similarity">
    <text evidence="2">Belongs to the adaptor complexes large subunit family.</text>
</comment>
<protein>
    <recommendedName>
        <fullName evidence="3">AP-3 complex subunit delta</fullName>
    </recommendedName>
</protein>
<dbReference type="Pfam" id="PF26171">
    <property type="entry name" value="Mu_AP3"/>
    <property type="match status" value="1"/>
</dbReference>
<feature type="region of interest" description="Disordered" evidence="8">
    <location>
        <begin position="749"/>
        <end position="791"/>
    </location>
</feature>
<name>A0A0B2VM26_TOXCA</name>
<feature type="region of interest" description="Disordered" evidence="8">
    <location>
        <begin position="1014"/>
        <end position="1034"/>
    </location>
</feature>
<feature type="compositionally biased region" description="Basic and acidic residues" evidence="8">
    <location>
        <begin position="958"/>
        <end position="967"/>
    </location>
</feature>
<dbReference type="STRING" id="6265.A0A0B2VM26"/>
<dbReference type="PANTHER" id="PTHR22781:SF12">
    <property type="entry name" value="AP-3 COMPLEX SUBUNIT DELTA-1"/>
    <property type="match status" value="1"/>
</dbReference>
<evidence type="ECO:0000256" key="6">
    <source>
        <dbReference type="ARBA" id="ARBA00022927"/>
    </source>
</evidence>
<dbReference type="GO" id="GO:0010008">
    <property type="term" value="C:endosome membrane"/>
    <property type="evidence" value="ECO:0007669"/>
    <property type="project" value="TreeGrafter"/>
</dbReference>
<dbReference type="Gene3D" id="1.25.10.10">
    <property type="entry name" value="Leucine-rich Repeat Variant"/>
    <property type="match status" value="1"/>
</dbReference>
<dbReference type="InterPro" id="IPR010474">
    <property type="entry name" value="AP3D_dom_metazoa"/>
</dbReference>
<dbReference type="Pfam" id="PF01602">
    <property type="entry name" value="Adaptin_N"/>
    <property type="match status" value="1"/>
</dbReference>
<keyword evidence="6" id="KW-0653">Protein transport</keyword>
<dbReference type="GO" id="GO:0016182">
    <property type="term" value="P:synaptic vesicle budding from endosome"/>
    <property type="evidence" value="ECO:0007669"/>
    <property type="project" value="TreeGrafter"/>
</dbReference>
<dbReference type="GO" id="GO:1904115">
    <property type="term" value="C:axon cytoplasm"/>
    <property type="evidence" value="ECO:0007669"/>
    <property type="project" value="GOC"/>
</dbReference>
<dbReference type="EMBL" id="JPKZ01001412">
    <property type="protein sequence ID" value="KHN82090.1"/>
    <property type="molecule type" value="Genomic_DNA"/>
</dbReference>
<dbReference type="GO" id="GO:0098830">
    <property type="term" value="C:presynaptic endosome"/>
    <property type="evidence" value="ECO:0007669"/>
    <property type="project" value="TreeGrafter"/>
</dbReference>
<evidence type="ECO:0000256" key="7">
    <source>
        <dbReference type="ARBA" id="ARBA00023136"/>
    </source>
</evidence>
<keyword evidence="4" id="KW-0813">Transport</keyword>
<dbReference type="GO" id="GO:0043195">
    <property type="term" value="C:terminal bouton"/>
    <property type="evidence" value="ECO:0007669"/>
    <property type="project" value="TreeGrafter"/>
</dbReference>
<dbReference type="GO" id="GO:0048490">
    <property type="term" value="P:anterograde synaptic vesicle transport"/>
    <property type="evidence" value="ECO:0007669"/>
    <property type="project" value="TreeGrafter"/>
</dbReference>
<feature type="compositionally biased region" description="Polar residues" evidence="8">
    <location>
        <begin position="1058"/>
        <end position="1077"/>
    </location>
</feature>
<keyword evidence="7" id="KW-0472">Membrane</keyword>
<keyword evidence="11" id="KW-1185">Reference proteome</keyword>
<evidence type="ECO:0000313" key="10">
    <source>
        <dbReference type="EMBL" id="KHN82090.1"/>
    </source>
</evidence>
<evidence type="ECO:0000256" key="1">
    <source>
        <dbReference type="ARBA" id="ARBA00004308"/>
    </source>
</evidence>
<feature type="compositionally biased region" description="Basic residues" evidence="8">
    <location>
        <begin position="1017"/>
        <end position="1034"/>
    </location>
</feature>
<dbReference type="Pfam" id="PF06375">
    <property type="entry name" value="AP3D1"/>
    <property type="match status" value="1"/>
</dbReference>
<evidence type="ECO:0000313" key="11">
    <source>
        <dbReference type="Proteomes" id="UP000031036"/>
    </source>
</evidence>
<dbReference type="OrthoDB" id="10264595at2759"/>
<sequence>MFQLSTKAMALRKVRSNIDRLFDKSLTDLIRGIRNNKDYELSTKAMALRKVRSNIDRLFDKSLTDLIRGIRNNKDYEARYIASCIEEIKMELRQESSFVKANAIEKLAYLQMMGYDISWASFNIIEVMASTKYTEKRIGYLAASQCFHDDTDVLMLTTNMIRKDLHSASMYDTGVALGALSCFVTTDLARDLANDIVNLLSSSRPYIRKRSVLLLYKIFLKYPDSLRPTFHRLKEKLEDQDPGVQSAAVNVICELARKNPKNYLTLAPVFFKLMTTSSNNWMLIKIIKLFGALVPLEPRLGKKLLEPLTNLINSTSAMSLLYECINTVIAVLISVSSGAPGDHTASIQLCVQKLGVLIEDSDQNLKYLGLLAMGKILQTHPKAVQAHKDIVLRCLDDRDESIRLRALDLLYGMVSKRNIMEIVRKLMEHVDAAEGSFYRDELLSRIISICSYNNYQYITNFEWYISVLVELTKVEGTKHGAMIAEQMQDVTVRVQSIRHFSVSQMALLVENANLLLAGSAQHRSNICEVLLAAAWICGEYAEHVCNVQSVLEAMLKTKTSVMPGHILSVYVQNIAKLYALLLQKAEAEEDWDVIESLDNLMLSKLPEFELADHLEAQERACTLMAMIRVVERFHANREKVAEDFSKLFEGELNPVAPKAQRKVPVPDGLDLDAWIHEPEPEEEGLEEFSSEEEGRQFGRTALRSEFTGFGGPPKYNSDDEGIARKTYYDAREPTEEEIRLRREQRMHEIENNPYYMKGDTKPAPTKRPSKFTGRDSLEKNESTPIDLQSPLEIPGVVGLDRYMQQQQSTLTWKTAKKGKKKKDRKRKDAKAVLSSSEEDDVPIVHQVNRADGEMPENAKSTDEESGPDNSNDMDAVYKALDIDLEEPLRPDEQVHPPQPYAQPHAVVRDRLSHGIQRDDFASSGAAIPLHVYNGLSTAASTVNGHAAEHRGKVKKTKASKERGEKTGERRRKKKSASKGEITTKKAGAKLIEGSDEWLHSSEATEAAAKALVEAGKTPRKTEKKTKESKKKTKRAQLVEGPIDKDVYEVTSGVCTPSNPNLLAGSSSNGAVTPQGSVTPDHYSKKDDQLTAVPLTSYAHLGESKDLKLTYETRVSTVDANQVAVGVLFTNTGENTISHIEVNLMDTLNTRLIRDEALSSMVSIPMAFQLPPGIASEHVFRFSVKAVNVSQKLRGTVTFFVEGDSGTVEDKVDFRILLPTIAFTIPATIGRDAFEVLIASGDVDFKSSTQFSTPLCWADVLKKITFFGHFSVVERHNSSASLYAHTIKAEPICLLVKQQVDRVQIDGRSGDQQLIYAVVDELRDVVLS</sequence>
<dbReference type="InterPro" id="IPR011989">
    <property type="entry name" value="ARM-like"/>
</dbReference>
<dbReference type="SUPFAM" id="SSF48371">
    <property type="entry name" value="ARM repeat"/>
    <property type="match status" value="1"/>
</dbReference>
<evidence type="ECO:0000256" key="3">
    <source>
        <dbReference type="ARBA" id="ARBA00015717"/>
    </source>
</evidence>
<evidence type="ECO:0000256" key="8">
    <source>
        <dbReference type="SAM" id="MobiDB-lite"/>
    </source>
</evidence>
<dbReference type="InterPro" id="IPR002553">
    <property type="entry name" value="Clathrin/coatomer_adapt-like_N"/>
</dbReference>
<reference evidence="10 11" key="1">
    <citation type="submission" date="2014-11" db="EMBL/GenBank/DDBJ databases">
        <title>Genetic blueprint of the zoonotic pathogen Toxocara canis.</title>
        <authorList>
            <person name="Zhu X.-Q."/>
            <person name="Korhonen P.K."/>
            <person name="Cai H."/>
            <person name="Young N.D."/>
            <person name="Nejsum P."/>
            <person name="von Samson-Himmelstjerna G."/>
            <person name="Boag P.R."/>
            <person name="Tan P."/>
            <person name="Li Q."/>
            <person name="Min J."/>
            <person name="Yang Y."/>
            <person name="Wang X."/>
            <person name="Fang X."/>
            <person name="Hall R.S."/>
            <person name="Hofmann A."/>
            <person name="Sternberg P.W."/>
            <person name="Jex A.R."/>
            <person name="Gasser R.B."/>
        </authorList>
    </citation>
    <scope>NUCLEOTIDE SEQUENCE [LARGE SCALE GENOMIC DNA]</scope>
    <source>
        <strain evidence="10">PN_DK_2014</strain>
    </source>
</reference>
<organism evidence="10 11">
    <name type="scientific">Toxocara canis</name>
    <name type="common">Canine roundworm</name>
    <dbReference type="NCBI Taxonomy" id="6265"/>
    <lineage>
        <taxon>Eukaryota</taxon>
        <taxon>Metazoa</taxon>
        <taxon>Ecdysozoa</taxon>
        <taxon>Nematoda</taxon>
        <taxon>Chromadorea</taxon>
        <taxon>Rhabditida</taxon>
        <taxon>Spirurina</taxon>
        <taxon>Ascaridomorpha</taxon>
        <taxon>Ascaridoidea</taxon>
        <taxon>Toxocaridae</taxon>
        <taxon>Toxocara</taxon>
    </lineage>
</organism>
<comment type="caution">
    <text evidence="10">The sequence shown here is derived from an EMBL/GenBank/DDBJ whole genome shotgun (WGS) entry which is preliminary data.</text>
</comment>
<feature type="compositionally biased region" description="Basic and acidic residues" evidence="8">
    <location>
        <begin position="772"/>
        <end position="781"/>
    </location>
</feature>
<dbReference type="SMART" id="SM01354">
    <property type="entry name" value="BLVR"/>
    <property type="match status" value="1"/>
</dbReference>
<dbReference type="GO" id="GO:0006623">
    <property type="term" value="P:protein targeting to vacuole"/>
    <property type="evidence" value="ECO:0007669"/>
    <property type="project" value="TreeGrafter"/>
</dbReference>
<evidence type="ECO:0000256" key="5">
    <source>
        <dbReference type="ARBA" id="ARBA00022737"/>
    </source>
</evidence>
<dbReference type="Proteomes" id="UP000031036">
    <property type="component" value="Unassembled WGS sequence"/>
</dbReference>
<dbReference type="GO" id="GO:0098943">
    <property type="term" value="P:neurotransmitter receptor transport, postsynaptic endosome to lysosome"/>
    <property type="evidence" value="ECO:0007669"/>
    <property type="project" value="TreeGrafter"/>
</dbReference>
<dbReference type="PANTHER" id="PTHR22781">
    <property type="entry name" value="DELTA ADAPTIN-RELATED"/>
    <property type="match status" value="1"/>
</dbReference>
<feature type="region of interest" description="Disordered" evidence="8">
    <location>
        <begin position="1058"/>
        <end position="1085"/>
    </location>
</feature>
<feature type="region of interest" description="Disordered" evidence="8">
    <location>
        <begin position="942"/>
        <end position="987"/>
    </location>
</feature>